<protein>
    <submittedName>
        <fullName evidence="1">Uncharacterized protein</fullName>
    </submittedName>
</protein>
<keyword evidence="2" id="KW-1185">Reference proteome</keyword>
<dbReference type="Proteomes" id="UP000306552">
    <property type="component" value="Unassembled WGS sequence"/>
</dbReference>
<accession>A0A4V6XYA9</accession>
<organism evidence="1 2">
    <name type="scientific">Mesohalobacter halotolerans</name>
    <dbReference type="NCBI Taxonomy" id="1883405"/>
    <lineage>
        <taxon>Bacteria</taxon>
        <taxon>Pseudomonadati</taxon>
        <taxon>Bacteroidota</taxon>
        <taxon>Flavobacteriia</taxon>
        <taxon>Flavobacteriales</taxon>
        <taxon>Flavobacteriaceae</taxon>
        <taxon>Mesohalobacter</taxon>
    </lineage>
</organism>
<proteinExistence type="predicted"/>
<dbReference type="EMBL" id="SWMU01000002">
    <property type="protein sequence ID" value="TKS56535.1"/>
    <property type="molecule type" value="Genomic_DNA"/>
</dbReference>
<name>A0A4V6XYA9_9FLAO</name>
<evidence type="ECO:0000313" key="1">
    <source>
        <dbReference type="EMBL" id="TKS56535.1"/>
    </source>
</evidence>
<gene>
    <name evidence="1" type="ORF">FCN74_05730</name>
</gene>
<reference evidence="1 2" key="1">
    <citation type="submission" date="2019-04" db="EMBL/GenBank/DDBJ databases">
        <title>Psychroflexus halotolerans sp. nov., isolated from a marine solar saltern.</title>
        <authorList>
            <person name="Feng X."/>
        </authorList>
    </citation>
    <scope>NUCLEOTIDE SEQUENCE [LARGE SCALE GENOMIC DNA]</scope>
    <source>
        <strain evidence="1 2">WDS2C27</strain>
    </source>
</reference>
<dbReference type="AlphaFoldDB" id="A0A4V6XYA9"/>
<comment type="caution">
    <text evidence="1">The sequence shown here is derived from an EMBL/GenBank/DDBJ whole genome shotgun (WGS) entry which is preliminary data.</text>
</comment>
<evidence type="ECO:0000313" key="2">
    <source>
        <dbReference type="Proteomes" id="UP000306552"/>
    </source>
</evidence>
<sequence length="216" mass="25990">MKIIRKVSRFLGNKDSTETRDYYYEKLLNKFESIDPYLNLIKLQNKRGLSTNKDIVFSENPEFSKHKIKYIKKRYGRPNYTIVNNYGFGKIKIYFYRIYLGDHKVNMELHFYKNTLIMYNYTFSHLHNDVQKSEVINLLKQKYHIDKTIDLQDTNSYIIDQKNSIIVSSQDIDFTINYVLNINDKVFQDMSETQKREVEQGKQIPNHNKRQVFVNL</sequence>